<evidence type="ECO:0000313" key="3">
    <source>
        <dbReference type="Proteomes" id="UP001549321"/>
    </source>
</evidence>
<protein>
    <submittedName>
        <fullName evidence="2">Uncharacterized protein</fullName>
    </submittedName>
</protein>
<evidence type="ECO:0000313" key="2">
    <source>
        <dbReference type="EMBL" id="MET4634977.1"/>
    </source>
</evidence>
<keyword evidence="3" id="KW-1185">Reference proteome</keyword>
<sequence length="87" mass="9068">MKLIAIDTIHISSVKAENLLPGEEFETDEGTAALLLQRGLVHEVKVKAAPKNKAEAPPADKTDGTDDAPQAAPAIISAPRARGTKAS</sequence>
<feature type="compositionally biased region" description="Basic and acidic residues" evidence="1">
    <location>
        <begin position="49"/>
        <end position="64"/>
    </location>
</feature>
<reference evidence="2 3" key="1">
    <citation type="submission" date="2024-06" db="EMBL/GenBank/DDBJ databases">
        <title>Sorghum-associated microbial communities from plants grown in Nebraska, USA.</title>
        <authorList>
            <person name="Schachtman D."/>
        </authorList>
    </citation>
    <scope>NUCLEOTIDE SEQUENCE [LARGE SCALE GENOMIC DNA]</scope>
    <source>
        <strain evidence="2 3">3207</strain>
    </source>
</reference>
<dbReference type="RefSeq" id="WP_354552118.1">
    <property type="nucleotide sequence ID" value="NZ_JBEPSM010000002.1"/>
</dbReference>
<dbReference type="EMBL" id="JBEPSM010000002">
    <property type="protein sequence ID" value="MET4634977.1"/>
    <property type="molecule type" value="Genomic_DNA"/>
</dbReference>
<dbReference type="Proteomes" id="UP001549321">
    <property type="component" value="Unassembled WGS sequence"/>
</dbReference>
<feature type="region of interest" description="Disordered" evidence="1">
    <location>
        <begin position="49"/>
        <end position="87"/>
    </location>
</feature>
<proteinExistence type="predicted"/>
<name>A0ABV2R147_9HYPH</name>
<organism evidence="2 3">
    <name type="scientific">Kaistia defluvii</name>
    <dbReference type="NCBI Taxonomy" id="410841"/>
    <lineage>
        <taxon>Bacteria</taxon>
        <taxon>Pseudomonadati</taxon>
        <taxon>Pseudomonadota</taxon>
        <taxon>Alphaproteobacteria</taxon>
        <taxon>Hyphomicrobiales</taxon>
        <taxon>Kaistiaceae</taxon>
        <taxon>Kaistia</taxon>
    </lineage>
</organism>
<accession>A0ABV2R147</accession>
<comment type="caution">
    <text evidence="2">The sequence shown here is derived from an EMBL/GenBank/DDBJ whole genome shotgun (WGS) entry which is preliminary data.</text>
</comment>
<feature type="compositionally biased region" description="Low complexity" evidence="1">
    <location>
        <begin position="68"/>
        <end position="81"/>
    </location>
</feature>
<gene>
    <name evidence="2" type="ORF">ABIE08_002923</name>
</gene>
<evidence type="ECO:0000256" key="1">
    <source>
        <dbReference type="SAM" id="MobiDB-lite"/>
    </source>
</evidence>